<dbReference type="Proteomes" id="UP001180020">
    <property type="component" value="Unassembled WGS sequence"/>
</dbReference>
<organism evidence="1 2">
    <name type="scientific">Acorus calamus</name>
    <name type="common">Sweet flag</name>
    <dbReference type="NCBI Taxonomy" id="4465"/>
    <lineage>
        <taxon>Eukaryota</taxon>
        <taxon>Viridiplantae</taxon>
        <taxon>Streptophyta</taxon>
        <taxon>Embryophyta</taxon>
        <taxon>Tracheophyta</taxon>
        <taxon>Spermatophyta</taxon>
        <taxon>Magnoliopsida</taxon>
        <taxon>Liliopsida</taxon>
        <taxon>Acoraceae</taxon>
        <taxon>Acorus</taxon>
    </lineage>
</organism>
<protein>
    <submittedName>
        <fullName evidence="1">Uncharacterized protein</fullName>
    </submittedName>
</protein>
<keyword evidence="2" id="KW-1185">Reference proteome</keyword>
<dbReference type="EMBL" id="JAUJYO010000019">
    <property type="protein sequence ID" value="KAK1288255.1"/>
    <property type="molecule type" value="Genomic_DNA"/>
</dbReference>
<comment type="caution">
    <text evidence="1">The sequence shown here is derived from an EMBL/GenBank/DDBJ whole genome shotgun (WGS) entry which is preliminary data.</text>
</comment>
<name>A0AAV9CH57_ACOCL</name>
<evidence type="ECO:0000313" key="1">
    <source>
        <dbReference type="EMBL" id="KAK1288255.1"/>
    </source>
</evidence>
<reference evidence="1" key="2">
    <citation type="submission" date="2023-06" db="EMBL/GenBank/DDBJ databases">
        <authorList>
            <person name="Ma L."/>
            <person name="Liu K.-W."/>
            <person name="Li Z."/>
            <person name="Hsiao Y.-Y."/>
            <person name="Qi Y."/>
            <person name="Fu T."/>
            <person name="Tang G."/>
            <person name="Zhang D."/>
            <person name="Sun W.-H."/>
            <person name="Liu D.-K."/>
            <person name="Li Y."/>
            <person name="Chen G.-Z."/>
            <person name="Liu X.-D."/>
            <person name="Liao X.-Y."/>
            <person name="Jiang Y.-T."/>
            <person name="Yu X."/>
            <person name="Hao Y."/>
            <person name="Huang J."/>
            <person name="Zhao X.-W."/>
            <person name="Ke S."/>
            <person name="Chen Y.-Y."/>
            <person name="Wu W.-L."/>
            <person name="Hsu J.-L."/>
            <person name="Lin Y.-F."/>
            <person name="Huang M.-D."/>
            <person name="Li C.-Y."/>
            <person name="Huang L."/>
            <person name="Wang Z.-W."/>
            <person name="Zhao X."/>
            <person name="Zhong W.-Y."/>
            <person name="Peng D.-H."/>
            <person name="Ahmad S."/>
            <person name="Lan S."/>
            <person name="Zhang J.-S."/>
            <person name="Tsai W.-C."/>
            <person name="Van De Peer Y."/>
            <person name="Liu Z.-J."/>
        </authorList>
    </citation>
    <scope>NUCLEOTIDE SEQUENCE</scope>
    <source>
        <strain evidence="1">CP</strain>
        <tissue evidence="1">Leaves</tissue>
    </source>
</reference>
<accession>A0AAV9CH57</accession>
<evidence type="ECO:0000313" key="2">
    <source>
        <dbReference type="Proteomes" id="UP001180020"/>
    </source>
</evidence>
<proteinExistence type="predicted"/>
<reference evidence="1" key="1">
    <citation type="journal article" date="2023" name="Nat. Commun.">
        <title>Diploid and tetraploid genomes of Acorus and the evolution of monocots.</title>
        <authorList>
            <person name="Ma L."/>
            <person name="Liu K.W."/>
            <person name="Li Z."/>
            <person name="Hsiao Y.Y."/>
            <person name="Qi Y."/>
            <person name="Fu T."/>
            <person name="Tang G.D."/>
            <person name="Zhang D."/>
            <person name="Sun W.H."/>
            <person name="Liu D.K."/>
            <person name="Li Y."/>
            <person name="Chen G.Z."/>
            <person name="Liu X.D."/>
            <person name="Liao X.Y."/>
            <person name="Jiang Y.T."/>
            <person name="Yu X."/>
            <person name="Hao Y."/>
            <person name="Huang J."/>
            <person name="Zhao X.W."/>
            <person name="Ke S."/>
            <person name="Chen Y.Y."/>
            <person name="Wu W.L."/>
            <person name="Hsu J.L."/>
            <person name="Lin Y.F."/>
            <person name="Huang M.D."/>
            <person name="Li C.Y."/>
            <person name="Huang L."/>
            <person name="Wang Z.W."/>
            <person name="Zhao X."/>
            <person name="Zhong W.Y."/>
            <person name="Peng D.H."/>
            <person name="Ahmad S."/>
            <person name="Lan S."/>
            <person name="Zhang J.S."/>
            <person name="Tsai W.C."/>
            <person name="Van de Peer Y."/>
            <person name="Liu Z.J."/>
        </authorList>
    </citation>
    <scope>NUCLEOTIDE SEQUENCE</scope>
    <source>
        <strain evidence="1">CP</strain>
    </source>
</reference>
<dbReference type="AlphaFoldDB" id="A0AAV9CH57"/>
<gene>
    <name evidence="1" type="ORF">QJS10_CPB19g00938</name>
</gene>
<sequence>MAPDETFPVAGLGPAFSSKDTSEVFRWKLSCDQALESPERKRYRYTTTTTTTTGVGRGFGAERSRACRTNSFQDEAISDCLEFIKRTSISIDDGSIDGCRRD</sequence>